<evidence type="ECO:0000313" key="2">
    <source>
        <dbReference type="EnsemblPlants" id="Solyc04g017950.1.1.1"/>
    </source>
</evidence>
<evidence type="ECO:0000256" key="1">
    <source>
        <dbReference type="SAM" id="Phobius"/>
    </source>
</evidence>
<name>A0A3Q7GT36_SOLLC</name>
<protein>
    <submittedName>
        <fullName evidence="2">Uncharacterized protein</fullName>
    </submittedName>
</protein>
<proteinExistence type="predicted"/>
<keyword evidence="3" id="KW-1185">Reference proteome</keyword>
<keyword evidence="1" id="KW-0472">Membrane</keyword>
<keyword evidence="1" id="KW-1133">Transmembrane helix</keyword>
<sequence>MICLNLVICYSSYAARYIQCKHNIHMQTICLGWIPVGKILLMSLIGFCILFIRWLS</sequence>
<feature type="transmembrane region" description="Helical" evidence="1">
    <location>
        <begin position="24"/>
        <end position="52"/>
    </location>
</feature>
<dbReference type="Gramene" id="Solyc04g017950.1.1">
    <property type="protein sequence ID" value="Solyc04g017950.1.1.1"/>
    <property type="gene ID" value="Solyc04g017950.1"/>
</dbReference>
<accession>A0A3Q7GT36</accession>
<dbReference type="PaxDb" id="4081-Solyc04g017950.1.1"/>
<dbReference type="AlphaFoldDB" id="A0A3Q7GT36"/>
<reference evidence="2" key="2">
    <citation type="submission" date="2019-01" db="UniProtKB">
        <authorList>
            <consortium name="EnsemblPlants"/>
        </authorList>
    </citation>
    <scope>IDENTIFICATION</scope>
    <source>
        <strain evidence="2">cv. Heinz 1706</strain>
    </source>
</reference>
<dbReference type="InParanoid" id="A0A3Q7GT36"/>
<reference evidence="2" key="1">
    <citation type="journal article" date="2012" name="Nature">
        <title>The tomato genome sequence provides insights into fleshy fruit evolution.</title>
        <authorList>
            <consortium name="Tomato Genome Consortium"/>
        </authorList>
    </citation>
    <scope>NUCLEOTIDE SEQUENCE [LARGE SCALE GENOMIC DNA]</scope>
    <source>
        <strain evidence="2">cv. Heinz 1706</strain>
    </source>
</reference>
<evidence type="ECO:0000313" key="3">
    <source>
        <dbReference type="Proteomes" id="UP000004994"/>
    </source>
</evidence>
<dbReference type="EnsemblPlants" id="Solyc04g017950.1.1">
    <property type="protein sequence ID" value="Solyc04g017950.1.1.1"/>
    <property type="gene ID" value="Solyc04g017950.1"/>
</dbReference>
<organism evidence="2">
    <name type="scientific">Solanum lycopersicum</name>
    <name type="common">Tomato</name>
    <name type="synonym">Lycopersicon esculentum</name>
    <dbReference type="NCBI Taxonomy" id="4081"/>
    <lineage>
        <taxon>Eukaryota</taxon>
        <taxon>Viridiplantae</taxon>
        <taxon>Streptophyta</taxon>
        <taxon>Embryophyta</taxon>
        <taxon>Tracheophyta</taxon>
        <taxon>Spermatophyta</taxon>
        <taxon>Magnoliopsida</taxon>
        <taxon>eudicotyledons</taxon>
        <taxon>Gunneridae</taxon>
        <taxon>Pentapetalae</taxon>
        <taxon>asterids</taxon>
        <taxon>lamiids</taxon>
        <taxon>Solanales</taxon>
        <taxon>Solanaceae</taxon>
        <taxon>Solanoideae</taxon>
        <taxon>Solaneae</taxon>
        <taxon>Solanum</taxon>
        <taxon>Solanum subgen. Lycopersicon</taxon>
    </lineage>
</organism>
<dbReference type="Proteomes" id="UP000004994">
    <property type="component" value="Chromosome 4"/>
</dbReference>
<keyword evidence="1" id="KW-0812">Transmembrane</keyword>